<protein>
    <recommendedName>
        <fullName evidence="3">REDY-like protein HapK</fullName>
    </recommendedName>
</protein>
<proteinExistence type="predicted"/>
<gene>
    <name evidence="1" type="ORF">LRS13_19380</name>
</gene>
<dbReference type="Gene3D" id="3.30.70.100">
    <property type="match status" value="1"/>
</dbReference>
<evidence type="ECO:0008006" key="3">
    <source>
        <dbReference type="Google" id="ProtNLM"/>
    </source>
</evidence>
<dbReference type="RefSeq" id="WP_353863349.1">
    <property type="nucleotide sequence ID" value="NZ_CP088295.1"/>
</dbReference>
<name>A0ABY5PDZ6_9ACTN</name>
<evidence type="ECO:0000313" key="1">
    <source>
        <dbReference type="EMBL" id="UUY02826.1"/>
    </source>
</evidence>
<accession>A0ABY5PDZ6</accession>
<dbReference type="EMBL" id="CP088295">
    <property type="protein sequence ID" value="UUY02826.1"/>
    <property type="molecule type" value="Genomic_DNA"/>
</dbReference>
<dbReference type="Proteomes" id="UP001058860">
    <property type="component" value="Chromosome"/>
</dbReference>
<organism evidence="1 2">
    <name type="scientific">Svornostia abyssi</name>
    <dbReference type="NCBI Taxonomy" id="2898438"/>
    <lineage>
        <taxon>Bacteria</taxon>
        <taxon>Bacillati</taxon>
        <taxon>Actinomycetota</taxon>
        <taxon>Thermoleophilia</taxon>
        <taxon>Solirubrobacterales</taxon>
        <taxon>Baekduiaceae</taxon>
        <taxon>Svornostia</taxon>
    </lineage>
</organism>
<reference evidence="2" key="1">
    <citation type="submission" date="2021-11" db="EMBL/GenBank/DDBJ databases">
        <title>Cultivation dependent microbiological survey of springs from the worlds oldest radium mine currently devoted to the extraction of radon-saturated water.</title>
        <authorList>
            <person name="Kapinusova G."/>
            <person name="Smrhova T."/>
            <person name="Strejcek M."/>
            <person name="Suman J."/>
            <person name="Jani K."/>
            <person name="Pajer P."/>
            <person name="Uhlik O."/>
        </authorList>
    </citation>
    <scope>NUCLEOTIDE SEQUENCE [LARGE SCALE GENOMIC DNA]</scope>
    <source>
        <strain evidence="2">J379</strain>
    </source>
</reference>
<keyword evidence="2" id="KW-1185">Reference proteome</keyword>
<sequence length="102" mass="11697">MTMVIITYDLAEGVTREQYREWSKTTDQVIGGSQPGITRYEVFEMDRSTSGEIAYDILEVIEADSVEAWEKVNDYPAMKPVYEQWLKIANPDSVKLHYGSVI</sequence>
<evidence type="ECO:0000313" key="2">
    <source>
        <dbReference type="Proteomes" id="UP001058860"/>
    </source>
</evidence>